<dbReference type="STRING" id="161899.CSING_07440"/>
<feature type="active site" description="Phosphoserine intermediate" evidence="7">
    <location>
        <position position="125"/>
    </location>
</feature>
<feature type="chain" id="PRO_5002122337" evidence="12">
    <location>
        <begin position="30"/>
        <end position="552"/>
    </location>
</feature>
<reference evidence="13 14" key="1">
    <citation type="journal article" date="2015" name="Genome Announc.">
        <title>Complete Genome Sequence and Annotation of Corynebacterium singulare DSM 44357, Isolated from a Human Semen Specimen.</title>
        <authorList>
            <person name="Merten M."/>
            <person name="Brinkrolf K."/>
            <person name="Albersmeier A."/>
            <person name="Kutter Y."/>
            <person name="Ruckert C."/>
            <person name="Tauch A."/>
        </authorList>
    </citation>
    <scope>NUCLEOTIDE SEQUENCE [LARGE SCALE GENOMIC DNA]</scope>
    <source>
        <strain evidence="13">IBS B52218</strain>
    </source>
</reference>
<keyword evidence="4 13" id="KW-0378">Hydrolase</keyword>
<dbReference type="PROSITE" id="PS00123">
    <property type="entry name" value="ALKALINE_PHOSPHATASE"/>
    <property type="match status" value="1"/>
</dbReference>
<organism evidence="13 14">
    <name type="scientific">Corynebacterium singulare</name>
    <dbReference type="NCBI Taxonomy" id="161899"/>
    <lineage>
        <taxon>Bacteria</taxon>
        <taxon>Bacillati</taxon>
        <taxon>Actinomycetota</taxon>
        <taxon>Actinomycetes</taxon>
        <taxon>Mycobacteriales</taxon>
        <taxon>Corynebacteriaceae</taxon>
        <taxon>Corynebacterium</taxon>
    </lineage>
</organism>
<dbReference type="PANTHER" id="PTHR11596">
    <property type="entry name" value="ALKALINE PHOSPHATASE"/>
    <property type="match status" value="1"/>
</dbReference>
<feature type="transmembrane region" description="Helical" evidence="11">
    <location>
        <begin position="507"/>
        <end position="529"/>
    </location>
</feature>
<keyword evidence="5 8" id="KW-0862">Zinc</keyword>
<dbReference type="SMART" id="SM00098">
    <property type="entry name" value="alkPPc"/>
    <property type="match status" value="1"/>
</dbReference>
<keyword evidence="11" id="KW-1133">Transmembrane helix</keyword>
<keyword evidence="11" id="KW-0472">Membrane</keyword>
<comment type="cofactor">
    <cofactor evidence="8">
        <name>Mg(2+)</name>
        <dbReference type="ChEBI" id="CHEBI:18420"/>
    </cofactor>
    <text evidence="8">Binds 1 Mg(2+) ion.</text>
</comment>
<keyword evidence="12" id="KW-0732">Signal</keyword>
<sequence length="552" mass="59097">MTLSRFATSAVAVVTSASVAALGMSPAVAAEDTHTGPKNIIYMIGDGMGYGHLALTNLYETGQSKYLVDGDFGDEELKEKDGEPVQSYEEFNRLSMATFPMGGSYDPEQAWKTHEYVTEGKITDSAAAGTAMATGVKTNNRILGMSHYGMKEENMSERAKKQGKSAGVVSSVAYSEATPAAWAAHNMDRDKLQDITKEMLGSDLDLVMAAGHPFYNNDHEKLDTPDYSFIYEDDYAKLSEGQTDWTYFESNDDFQKMAGGDVEPGTKYWGIAQVGSTLQNSRTGEAEAPYSDKLNDVVDLPTMTTGALNALGQDDDGFSVMIEGGAIDWAGHGNNPVRDIEETQDFNKAVDAAIEWVEKNSSWEDTLLIVTADHETGYLSGANEVPTDKNPEADNKFNAMVGAKEEVGRHGWYSGQHTNQLVPFFFKGAGSADIKAHAAGTDPVRGDFIDNTTVANLVFDQWWTEGATASGDESPSEEAPKPSEDEKPSEPSKTPKHDGEAGSSTNFGAGVAAGMGILAAVVAALAALAQQTGLVSINPQALVHLAQKVGLR</sequence>
<evidence type="ECO:0000313" key="14">
    <source>
        <dbReference type="Proteomes" id="UP000031890"/>
    </source>
</evidence>
<dbReference type="Gene3D" id="3.40.720.10">
    <property type="entry name" value="Alkaline Phosphatase, subunit A"/>
    <property type="match status" value="1"/>
</dbReference>
<feature type="binding site" evidence="8">
    <location>
        <position position="332"/>
    </location>
    <ligand>
        <name>Zn(2+)</name>
        <dbReference type="ChEBI" id="CHEBI:29105"/>
        <label>2</label>
    </ligand>
</feature>
<dbReference type="OrthoDB" id="9794455at2"/>
<keyword evidence="3 8" id="KW-0479">Metal-binding</keyword>
<dbReference type="GO" id="GO:0046872">
    <property type="term" value="F:metal ion binding"/>
    <property type="evidence" value="ECO:0007669"/>
    <property type="project" value="UniProtKB-KW"/>
</dbReference>
<protein>
    <submittedName>
        <fullName evidence="13">Alkaline phosphatase</fullName>
        <ecNumber evidence="13">3.1.3.1</ecNumber>
    </submittedName>
</protein>
<dbReference type="PRINTS" id="PR00113">
    <property type="entry name" value="ALKPHPHTASE"/>
</dbReference>
<evidence type="ECO:0000256" key="12">
    <source>
        <dbReference type="SAM" id="SignalP"/>
    </source>
</evidence>
<keyword evidence="2" id="KW-0597">Phosphoprotein</keyword>
<accession>A0A0B6F3I9</accession>
<keyword evidence="11" id="KW-0812">Transmembrane</keyword>
<feature type="binding site" evidence="8">
    <location>
        <position position="178"/>
    </location>
    <ligand>
        <name>Mg(2+)</name>
        <dbReference type="ChEBI" id="CHEBI:18420"/>
    </ligand>
</feature>
<evidence type="ECO:0000256" key="10">
    <source>
        <dbReference type="SAM" id="MobiDB-lite"/>
    </source>
</evidence>
<dbReference type="Pfam" id="PF00245">
    <property type="entry name" value="Alk_phosphatase"/>
    <property type="match status" value="1"/>
</dbReference>
<evidence type="ECO:0000256" key="3">
    <source>
        <dbReference type="ARBA" id="ARBA00022723"/>
    </source>
</evidence>
<evidence type="ECO:0000313" key="13">
    <source>
        <dbReference type="EMBL" id="AJI79015.1"/>
    </source>
</evidence>
<evidence type="ECO:0000256" key="1">
    <source>
        <dbReference type="ARBA" id="ARBA00005984"/>
    </source>
</evidence>
<keyword evidence="6 8" id="KW-0460">Magnesium</keyword>
<dbReference type="EMBL" id="CP010827">
    <property type="protein sequence ID" value="AJI79015.1"/>
    <property type="molecule type" value="Genomic_DNA"/>
</dbReference>
<feature type="region of interest" description="Disordered" evidence="10">
    <location>
        <begin position="467"/>
        <end position="505"/>
    </location>
</feature>
<evidence type="ECO:0000256" key="7">
    <source>
        <dbReference type="PIRSR" id="PIRSR601952-1"/>
    </source>
</evidence>
<feature type="binding site" evidence="8">
    <location>
        <position position="323"/>
    </location>
    <ligand>
        <name>Mg(2+)</name>
        <dbReference type="ChEBI" id="CHEBI:18420"/>
    </ligand>
</feature>
<name>A0A0B6F3I9_9CORY</name>
<dbReference type="CDD" id="cd16012">
    <property type="entry name" value="ALP"/>
    <property type="match status" value="1"/>
</dbReference>
<feature type="binding site" evidence="8">
    <location>
        <position position="46"/>
    </location>
    <ligand>
        <name>Zn(2+)</name>
        <dbReference type="ChEBI" id="CHEBI:29105"/>
        <label>2</label>
    </ligand>
</feature>
<feature type="binding site" evidence="8">
    <location>
        <position position="46"/>
    </location>
    <ligand>
        <name>Mg(2+)</name>
        <dbReference type="ChEBI" id="CHEBI:18420"/>
    </ligand>
</feature>
<evidence type="ECO:0000256" key="2">
    <source>
        <dbReference type="ARBA" id="ARBA00022553"/>
    </source>
</evidence>
<dbReference type="AlphaFoldDB" id="A0A0B6F3I9"/>
<dbReference type="EC" id="3.1.3.1" evidence="13"/>
<feature type="signal peptide" evidence="12">
    <location>
        <begin position="1"/>
        <end position="29"/>
    </location>
</feature>
<evidence type="ECO:0000256" key="6">
    <source>
        <dbReference type="ARBA" id="ARBA00022842"/>
    </source>
</evidence>
<evidence type="ECO:0000256" key="5">
    <source>
        <dbReference type="ARBA" id="ARBA00022833"/>
    </source>
</evidence>
<comment type="similarity">
    <text evidence="1 9">Belongs to the alkaline phosphatase family.</text>
</comment>
<feature type="binding site" evidence="8">
    <location>
        <position position="374"/>
    </location>
    <ligand>
        <name>Zn(2+)</name>
        <dbReference type="ChEBI" id="CHEBI:29105"/>
        <label>2</label>
    </ligand>
</feature>
<dbReference type="GO" id="GO:0004035">
    <property type="term" value="F:alkaline phosphatase activity"/>
    <property type="evidence" value="ECO:0007669"/>
    <property type="project" value="UniProtKB-EC"/>
</dbReference>
<feature type="compositionally biased region" description="Basic and acidic residues" evidence="10">
    <location>
        <begin position="478"/>
        <end position="500"/>
    </location>
</feature>
<dbReference type="InterPro" id="IPR018299">
    <property type="entry name" value="Alkaline_phosphatase_AS"/>
</dbReference>
<comment type="cofactor">
    <cofactor evidence="8">
        <name>Zn(2+)</name>
        <dbReference type="ChEBI" id="CHEBI:29105"/>
    </cofactor>
    <text evidence="8">Binds 2 Zn(2+) ions.</text>
</comment>
<dbReference type="HOGENOM" id="CLU_008539_7_0_11"/>
<feature type="binding site" evidence="8">
    <location>
        <position position="373"/>
    </location>
    <ligand>
        <name>Zn(2+)</name>
        <dbReference type="ChEBI" id="CHEBI:29105"/>
        <label>2</label>
    </ligand>
</feature>
<dbReference type="InterPro" id="IPR017850">
    <property type="entry name" value="Alkaline_phosphatase_core_sf"/>
</dbReference>
<dbReference type="Proteomes" id="UP000031890">
    <property type="component" value="Chromosome"/>
</dbReference>
<evidence type="ECO:0000256" key="9">
    <source>
        <dbReference type="RuleBase" id="RU003946"/>
    </source>
</evidence>
<evidence type="ECO:0000256" key="8">
    <source>
        <dbReference type="PIRSR" id="PIRSR601952-2"/>
    </source>
</evidence>
<evidence type="ECO:0000256" key="4">
    <source>
        <dbReference type="ARBA" id="ARBA00022801"/>
    </source>
</evidence>
<dbReference type="SUPFAM" id="SSF53649">
    <property type="entry name" value="Alkaline phosphatase-like"/>
    <property type="match status" value="1"/>
</dbReference>
<dbReference type="KEGG" id="csx:CSING_07440"/>
<feature type="binding site" evidence="8">
    <location>
        <position position="328"/>
    </location>
    <ligand>
        <name>Zn(2+)</name>
        <dbReference type="ChEBI" id="CHEBI:29105"/>
        <label>2</label>
    </ligand>
</feature>
<proteinExistence type="inferred from homology"/>
<evidence type="ECO:0000256" key="11">
    <source>
        <dbReference type="SAM" id="Phobius"/>
    </source>
</evidence>
<gene>
    <name evidence="13" type="ORF">CSING_07440</name>
</gene>
<dbReference type="PANTHER" id="PTHR11596:SF5">
    <property type="entry name" value="ALKALINE PHOSPHATASE"/>
    <property type="match status" value="1"/>
</dbReference>
<dbReference type="InterPro" id="IPR001952">
    <property type="entry name" value="Alkaline_phosphatase"/>
</dbReference>
<dbReference type="RefSeq" id="WP_084226181.1">
    <property type="nucleotide sequence ID" value="NZ_CP010827.1"/>
</dbReference>